<evidence type="ECO:0000256" key="1">
    <source>
        <dbReference type="ARBA" id="ARBA00022679"/>
    </source>
</evidence>
<dbReference type="RefSeq" id="WP_092544484.1">
    <property type="nucleotide sequence ID" value="NZ_FOKV01000009.1"/>
</dbReference>
<evidence type="ECO:0000313" key="3">
    <source>
        <dbReference type="Proteomes" id="UP000199438"/>
    </source>
</evidence>
<keyword evidence="3" id="KW-1185">Reference proteome</keyword>
<keyword evidence="1" id="KW-0808">Transferase</keyword>
<sequence>MKKVLIITYYWPPAGGPGVQRWLKFVKYLRDFGIEPVVYIPDNPNYPLVDESFLNEVPEDIEILKQPIFEPYKLASFLSKKDTKTISSGIIKQKEKQSFMQKLMLYIRGNFFIPDARNFWIKPSVKFLKSYLKSANIDTLITTGPPHSLHLIGLGLKRELQLQWIADFRDPWTQIGYQKELKLTKNSAEKHQRLESEVLNSADKIITTSFTTKKEFASKTSKTIEVITNGFDSNLDESTALSKLDENFSISHIGSLLSGRNPSSLWKVLAEISAENRDFRNDFKLKLYGAVSDEVVQSITKAGLDKNLLLGGYISHSEALMIQKSSQLLLLIEINSEETKGIIAGKLFEYLAAKRPILALGPVEWDVAKIIEETSSGESFLYQEELALKEYILRSYQKYRENKLLSNSKNIGNYHRKNLTKKLAELIKN</sequence>
<accession>A0A1I1MAE0</accession>
<protein>
    <recommendedName>
        <fullName evidence="4">Glycosyl transferase family 1</fullName>
    </recommendedName>
</protein>
<reference evidence="3" key="1">
    <citation type="submission" date="2016-10" db="EMBL/GenBank/DDBJ databases">
        <authorList>
            <person name="Varghese N."/>
            <person name="Submissions S."/>
        </authorList>
    </citation>
    <scope>NUCLEOTIDE SEQUENCE [LARGE SCALE GENOMIC DNA]</scope>
    <source>
        <strain evidence="3">DSM 24499</strain>
    </source>
</reference>
<dbReference type="SUPFAM" id="SSF53756">
    <property type="entry name" value="UDP-Glycosyltransferase/glycogen phosphorylase"/>
    <property type="match status" value="1"/>
</dbReference>
<dbReference type="AlphaFoldDB" id="A0A1I1MAE0"/>
<organism evidence="2 3">
    <name type="scientific">Zunongwangia mangrovi</name>
    <dbReference type="NCBI Taxonomy" id="1334022"/>
    <lineage>
        <taxon>Bacteria</taxon>
        <taxon>Pseudomonadati</taxon>
        <taxon>Bacteroidota</taxon>
        <taxon>Flavobacteriia</taxon>
        <taxon>Flavobacteriales</taxon>
        <taxon>Flavobacteriaceae</taxon>
        <taxon>Zunongwangia</taxon>
    </lineage>
</organism>
<dbReference type="STRING" id="1334022.SAMN04487907_109118"/>
<dbReference type="EMBL" id="FOKV01000009">
    <property type="protein sequence ID" value="SFC82411.1"/>
    <property type="molecule type" value="Genomic_DNA"/>
</dbReference>
<dbReference type="PANTHER" id="PTHR46401">
    <property type="entry name" value="GLYCOSYLTRANSFERASE WBBK-RELATED"/>
    <property type="match status" value="1"/>
</dbReference>
<name>A0A1I1MAE0_9FLAO</name>
<gene>
    <name evidence="2" type="ORF">SAMN04487907_109118</name>
</gene>
<dbReference type="PANTHER" id="PTHR46401:SF2">
    <property type="entry name" value="GLYCOSYLTRANSFERASE WBBK-RELATED"/>
    <property type="match status" value="1"/>
</dbReference>
<evidence type="ECO:0000313" key="2">
    <source>
        <dbReference type="EMBL" id="SFC82411.1"/>
    </source>
</evidence>
<evidence type="ECO:0008006" key="4">
    <source>
        <dbReference type="Google" id="ProtNLM"/>
    </source>
</evidence>
<dbReference type="Proteomes" id="UP000199438">
    <property type="component" value="Unassembled WGS sequence"/>
</dbReference>
<proteinExistence type="predicted"/>
<dbReference type="OrthoDB" id="9794575at2"/>
<dbReference type="Gene3D" id="3.40.50.2000">
    <property type="entry name" value="Glycogen Phosphorylase B"/>
    <property type="match status" value="2"/>
</dbReference>
<dbReference type="GO" id="GO:0016757">
    <property type="term" value="F:glycosyltransferase activity"/>
    <property type="evidence" value="ECO:0007669"/>
    <property type="project" value="TreeGrafter"/>
</dbReference>